<dbReference type="GO" id="GO:0003677">
    <property type="term" value="F:DNA binding"/>
    <property type="evidence" value="ECO:0007669"/>
    <property type="project" value="InterPro"/>
</dbReference>
<dbReference type="eggNOG" id="COG2336">
    <property type="taxonomic scope" value="Bacteria"/>
</dbReference>
<dbReference type="SUPFAM" id="SSF89447">
    <property type="entry name" value="AbrB/MazE/MraZ-like"/>
    <property type="match status" value="1"/>
</dbReference>
<proteinExistence type="predicted"/>
<dbReference type="BioCyc" id="CSTA292563:G1353-2449-MONOMER"/>
<organism evidence="2 3">
    <name type="scientific">Cyanobacterium stanieri (strain ATCC 29140 / PCC 7202)</name>
    <dbReference type="NCBI Taxonomy" id="292563"/>
    <lineage>
        <taxon>Bacteria</taxon>
        <taxon>Bacillati</taxon>
        <taxon>Cyanobacteriota</taxon>
        <taxon>Cyanophyceae</taxon>
        <taxon>Oscillatoriophycideae</taxon>
        <taxon>Chroococcales</taxon>
        <taxon>Geminocystaceae</taxon>
        <taxon>Cyanobacterium</taxon>
    </lineage>
</organism>
<dbReference type="Pfam" id="PF04014">
    <property type="entry name" value="MazE_antitoxin"/>
    <property type="match status" value="1"/>
</dbReference>
<dbReference type="GO" id="GO:0097351">
    <property type="term" value="F:toxin sequestering activity"/>
    <property type="evidence" value="ECO:0007669"/>
    <property type="project" value="InterPro"/>
</dbReference>
<dbReference type="STRING" id="292563.Cyast_2447"/>
<gene>
    <name evidence="2" type="ordered locus">Cyast_2447</name>
</gene>
<keyword evidence="3" id="KW-1185">Reference proteome</keyword>
<reference evidence="3" key="1">
    <citation type="journal article" date="2013" name="Proc. Natl. Acad. Sci. U.S.A.">
        <title>Improving the coverage of the cyanobacterial phylum using diversity-driven genome sequencing.</title>
        <authorList>
            <person name="Shih P.M."/>
            <person name="Wu D."/>
            <person name="Latifi A."/>
            <person name="Axen S.D."/>
            <person name="Fewer D.P."/>
            <person name="Talla E."/>
            <person name="Calteau A."/>
            <person name="Cai F."/>
            <person name="Tandeau de Marsac N."/>
            <person name="Rippka R."/>
            <person name="Herdman M."/>
            <person name="Sivonen K."/>
            <person name="Coursin T."/>
            <person name="Laurent T."/>
            <person name="Goodwin L."/>
            <person name="Nolan M."/>
            <person name="Davenport K.W."/>
            <person name="Han C.S."/>
            <person name="Rubin E.M."/>
            <person name="Eisen J.A."/>
            <person name="Woyke T."/>
            <person name="Gugger M."/>
            <person name="Kerfeld C.A."/>
        </authorList>
    </citation>
    <scope>NUCLEOTIDE SEQUENCE [LARGE SCALE GENOMIC DNA]</scope>
    <source>
        <strain evidence="3">ATCC 29140 / PCC 7202</strain>
    </source>
</reference>
<sequence length="80" mass="9205">MITQKISMWGNSLGIRLPQTITQQVNLQEGELLNISIEDNKIILTPAKPKYTLEELLKNVTPEMQHDELDWGDTIGEEIW</sequence>
<dbReference type="InterPro" id="IPR039052">
    <property type="entry name" value="Antitox_PemI-like"/>
</dbReference>
<feature type="domain" description="SpoVT-AbrB" evidence="1">
    <location>
        <begin position="7"/>
        <end position="52"/>
    </location>
</feature>
<accession>K9YPK1</accession>
<dbReference type="PANTHER" id="PTHR40516:SF1">
    <property type="entry name" value="ANTITOXIN CHPS-RELATED"/>
    <property type="match status" value="1"/>
</dbReference>
<dbReference type="SMART" id="SM00966">
    <property type="entry name" value="SpoVT_AbrB"/>
    <property type="match status" value="1"/>
</dbReference>
<dbReference type="Proteomes" id="UP000010483">
    <property type="component" value="Chromosome"/>
</dbReference>
<dbReference type="InterPro" id="IPR007159">
    <property type="entry name" value="SpoVT-AbrB_dom"/>
</dbReference>
<protein>
    <submittedName>
        <fullName evidence="2">Transcriptional regulator/antitoxin, MazE</fullName>
    </submittedName>
</protein>
<dbReference type="EMBL" id="CP003940">
    <property type="protein sequence ID" value="AFZ48392.1"/>
    <property type="molecule type" value="Genomic_DNA"/>
</dbReference>
<evidence type="ECO:0000259" key="1">
    <source>
        <dbReference type="SMART" id="SM00966"/>
    </source>
</evidence>
<dbReference type="AlphaFoldDB" id="K9YPK1"/>
<dbReference type="InterPro" id="IPR037914">
    <property type="entry name" value="SpoVT-AbrB_sf"/>
</dbReference>
<evidence type="ECO:0000313" key="2">
    <source>
        <dbReference type="EMBL" id="AFZ48392.1"/>
    </source>
</evidence>
<evidence type="ECO:0000313" key="3">
    <source>
        <dbReference type="Proteomes" id="UP000010483"/>
    </source>
</evidence>
<dbReference type="KEGG" id="csn:Cyast_2447"/>
<name>K9YPK1_CYASC</name>
<dbReference type="Gene3D" id="2.10.260.10">
    <property type="match status" value="1"/>
</dbReference>
<dbReference type="HOGENOM" id="CLU_150554_1_0_3"/>
<dbReference type="PANTHER" id="PTHR40516">
    <property type="entry name" value="ANTITOXIN CHPS-RELATED"/>
    <property type="match status" value="1"/>
</dbReference>